<dbReference type="EMBL" id="CP050063">
    <property type="protein sequence ID" value="QIP12429.1"/>
    <property type="molecule type" value="Genomic_DNA"/>
</dbReference>
<evidence type="ECO:0000256" key="1">
    <source>
        <dbReference type="ARBA" id="ARBA00004442"/>
    </source>
</evidence>
<dbReference type="SUPFAM" id="SSF48452">
    <property type="entry name" value="TPR-like"/>
    <property type="match status" value="1"/>
</dbReference>
<feature type="domain" description="RagB/SusD" evidence="6">
    <location>
        <begin position="258"/>
        <end position="531"/>
    </location>
</feature>
<keyword evidence="4" id="KW-0472">Membrane</keyword>
<organism evidence="8 9">
    <name type="scientific">Spirosoma aureum</name>
    <dbReference type="NCBI Taxonomy" id="2692134"/>
    <lineage>
        <taxon>Bacteria</taxon>
        <taxon>Pseudomonadati</taxon>
        <taxon>Bacteroidota</taxon>
        <taxon>Cytophagia</taxon>
        <taxon>Cytophagales</taxon>
        <taxon>Cytophagaceae</taxon>
        <taxon>Spirosoma</taxon>
    </lineage>
</organism>
<reference evidence="8 9" key="1">
    <citation type="submission" date="2020-03" db="EMBL/GenBank/DDBJ databases">
        <authorList>
            <person name="Kim M.K."/>
        </authorList>
    </citation>
    <scope>NUCLEOTIDE SEQUENCE [LARGE SCALE GENOMIC DNA]</scope>
    <source>
        <strain evidence="8 9">BT328</strain>
    </source>
</reference>
<dbReference type="InterPro" id="IPR011990">
    <property type="entry name" value="TPR-like_helical_dom_sf"/>
</dbReference>
<evidence type="ECO:0000256" key="3">
    <source>
        <dbReference type="ARBA" id="ARBA00022729"/>
    </source>
</evidence>
<gene>
    <name evidence="8" type="ORF">G8759_07215</name>
</gene>
<sequence>MNANYIKAGLIAFSMLVLSGCQTDLLVLPPNDRLSTDLFWKTENDAVLAVNAAYSAVLDDGVTLFQRDAFSDIAHVNSFFNADALVEKNSYDASNSVISSQWTTLWAGVRKTNFVLDNVDAIPVTNKTIVNRVKGEAKTLRAYQYIKLTALFGDIPLITKVISIEDGKGLSRTPVSQIWDFIDKELTEAASLLPASYTGTDIGRVTKGAALAMKARANLYAGRYQQAAADAKAVMELGIYTIYPKFADLFGYTAERNPEVILDREYIKDVLPSPVFNQMAPYGQTSALTSNSYVPTKALATMYSMANGKPIIDPTSGFDPKKPYQNRDPRLGFTFYVPGDLLPNGKVFNPLPSSNTPDAVGGTFYATATGFTSRKYVNNADAATPTNSGINIIQLRYAEVLLTYAEAKIEQNQIDQSVLDAINAVRTRGDVKLPAISLPQSQADLRELVRRERAIELAFEGLRLYDLRRWKIGDKVLVGTIEGIDYVDNNAVKTIEVPSFIKSFNATRDYLWPIPTNERILSPNLSQNSGW</sequence>
<evidence type="ECO:0000256" key="2">
    <source>
        <dbReference type="ARBA" id="ARBA00006275"/>
    </source>
</evidence>
<evidence type="ECO:0000259" key="7">
    <source>
        <dbReference type="Pfam" id="PF14322"/>
    </source>
</evidence>
<keyword evidence="9" id="KW-1185">Reference proteome</keyword>
<feature type="domain" description="SusD-like N-terminal" evidence="7">
    <location>
        <begin position="71"/>
        <end position="217"/>
    </location>
</feature>
<dbReference type="Gene3D" id="1.25.40.390">
    <property type="match status" value="1"/>
</dbReference>
<comment type="similarity">
    <text evidence="2">Belongs to the SusD family.</text>
</comment>
<protein>
    <submittedName>
        <fullName evidence="8">RagB/SusD family nutrient uptake outer membrane protein</fullName>
    </submittedName>
</protein>
<proteinExistence type="inferred from homology"/>
<comment type="subcellular location">
    <subcellularLocation>
        <location evidence="1">Cell outer membrane</location>
    </subcellularLocation>
</comment>
<dbReference type="InterPro" id="IPR033985">
    <property type="entry name" value="SusD-like_N"/>
</dbReference>
<name>A0A6G9AJD2_9BACT</name>
<evidence type="ECO:0000313" key="9">
    <source>
        <dbReference type="Proteomes" id="UP000501802"/>
    </source>
</evidence>
<dbReference type="Proteomes" id="UP000501802">
    <property type="component" value="Chromosome"/>
</dbReference>
<dbReference type="GO" id="GO:0009279">
    <property type="term" value="C:cell outer membrane"/>
    <property type="evidence" value="ECO:0007669"/>
    <property type="project" value="UniProtKB-SubCell"/>
</dbReference>
<accession>A0A6G9AJD2</accession>
<dbReference type="KEGG" id="spib:G8759_07215"/>
<dbReference type="PROSITE" id="PS51257">
    <property type="entry name" value="PROKAR_LIPOPROTEIN"/>
    <property type="match status" value="1"/>
</dbReference>
<dbReference type="InterPro" id="IPR012944">
    <property type="entry name" value="SusD_RagB_dom"/>
</dbReference>
<keyword evidence="3" id="KW-0732">Signal</keyword>
<evidence type="ECO:0000313" key="8">
    <source>
        <dbReference type="EMBL" id="QIP12429.1"/>
    </source>
</evidence>
<dbReference type="CDD" id="cd08977">
    <property type="entry name" value="SusD"/>
    <property type="match status" value="1"/>
</dbReference>
<evidence type="ECO:0000259" key="6">
    <source>
        <dbReference type="Pfam" id="PF07980"/>
    </source>
</evidence>
<dbReference type="Pfam" id="PF14322">
    <property type="entry name" value="SusD-like_3"/>
    <property type="match status" value="1"/>
</dbReference>
<dbReference type="AlphaFoldDB" id="A0A6G9AJD2"/>
<dbReference type="RefSeq" id="WP_167206554.1">
    <property type="nucleotide sequence ID" value="NZ_CP050063.1"/>
</dbReference>
<evidence type="ECO:0000256" key="5">
    <source>
        <dbReference type="ARBA" id="ARBA00023237"/>
    </source>
</evidence>
<keyword evidence="5" id="KW-0998">Cell outer membrane</keyword>
<evidence type="ECO:0000256" key="4">
    <source>
        <dbReference type="ARBA" id="ARBA00023136"/>
    </source>
</evidence>
<dbReference type="Pfam" id="PF07980">
    <property type="entry name" value="SusD_RagB"/>
    <property type="match status" value="1"/>
</dbReference>